<dbReference type="Pfam" id="PF01370">
    <property type="entry name" value="Epimerase"/>
    <property type="match status" value="1"/>
</dbReference>
<proteinExistence type="evidence at protein level"/>
<reference evidence="3 4" key="1">
    <citation type="journal article" date="2010" name="PLoS ONE">
        <title>The genome sequence of the rumen methanogen Methanobrevibacter ruminantium reveals new possibilities for controlling ruminant methane emissions.</title>
        <authorList>
            <person name="Leahy S.C."/>
            <person name="Kelly W.J."/>
            <person name="Altermann E."/>
            <person name="Ronimus R.S."/>
            <person name="Yeoman C.J."/>
            <person name="Pacheco D.M."/>
            <person name="Li D."/>
            <person name="Kong Z."/>
            <person name="McTavish S."/>
            <person name="Sang C."/>
            <person name="Lambie S.C."/>
            <person name="Janssen P.H."/>
            <person name="Dey D."/>
            <person name="Attwood G.T."/>
        </authorList>
    </citation>
    <scope>NUCLEOTIDE SEQUENCE [LARGE SCALE GENOMIC DNA]</scope>
    <source>
        <strain evidence="4">ATCC 35063 / DSM 1093 / JCM 13430 / OCM 146 / M1</strain>
    </source>
</reference>
<dbReference type="PDB" id="6DNT">
    <property type="method" value="X-ray"/>
    <property type="resolution" value="1.66 A"/>
    <property type="chains" value="A=1-311"/>
</dbReference>
<dbReference type="PATRIC" id="fig|634498.28.peg.1417"/>
<feature type="binding site" evidence="5">
    <location>
        <position position="36"/>
    </location>
    <ligand>
        <name>NAD(+)</name>
        <dbReference type="ChEBI" id="CHEBI:57540"/>
    </ligand>
</feature>
<dbReference type="GO" id="GO:0000166">
    <property type="term" value="F:nucleotide binding"/>
    <property type="evidence" value="ECO:0007669"/>
    <property type="project" value="UniProtKB-KW"/>
</dbReference>
<dbReference type="InterPro" id="IPR001509">
    <property type="entry name" value="Epimerase_deHydtase"/>
</dbReference>
<keyword evidence="5" id="KW-0862">Zinc</keyword>
<evidence type="ECO:0000313" key="3">
    <source>
        <dbReference type="EMBL" id="ADC47263.1"/>
    </source>
</evidence>
<feature type="binding site" evidence="5">
    <location>
        <position position="58"/>
    </location>
    <ligand>
        <name>NAD(+)</name>
        <dbReference type="ChEBI" id="CHEBI:57540"/>
    </ligand>
</feature>
<comment type="similarity">
    <text evidence="1">Belongs to the NAD(P)-dependent epimerase/dehydratase family.</text>
</comment>
<feature type="binding site" evidence="5">
    <location>
        <position position="37"/>
    </location>
    <ligand>
        <name>NAD(+)</name>
        <dbReference type="ChEBI" id="CHEBI:57540"/>
    </ligand>
</feature>
<dbReference type="PANTHER" id="PTHR43000">
    <property type="entry name" value="DTDP-D-GLUCOSE 4,6-DEHYDRATASE-RELATED"/>
    <property type="match status" value="1"/>
</dbReference>
<protein>
    <submittedName>
        <fullName evidence="3">NAD-dependent epimerase/dehydratase</fullName>
    </submittedName>
</protein>
<feature type="binding site" evidence="5">
    <location>
        <position position="144"/>
    </location>
    <ligand>
        <name>NAD(+)</name>
        <dbReference type="ChEBI" id="CHEBI:57540"/>
    </ligand>
</feature>
<dbReference type="SMR" id="D3E402"/>
<dbReference type="STRING" id="634498.mru_1413"/>
<dbReference type="InterPro" id="IPR036291">
    <property type="entry name" value="NAD(P)-bd_dom_sf"/>
</dbReference>
<feature type="binding site" evidence="5">
    <location>
        <position position="76"/>
    </location>
    <ligand>
        <name>NAD(+)</name>
        <dbReference type="ChEBI" id="CHEBI:57540"/>
    </ligand>
</feature>
<keyword evidence="5" id="KW-0002">3D-structure</keyword>
<feature type="binding site" evidence="5">
    <location>
        <position position="174"/>
    </location>
    <ligand>
        <name>NAD(+)</name>
        <dbReference type="ChEBI" id="CHEBI:57540"/>
    </ligand>
</feature>
<dbReference type="Gene3D" id="3.40.50.720">
    <property type="entry name" value="NAD(P)-binding Rossmann-like Domain"/>
    <property type="match status" value="1"/>
</dbReference>
<dbReference type="GO" id="GO:0046872">
    <property type="term" value="F:metal ion binding"/>
    <property type="evidence" value="ECO:0007669"/>
    <property type="project" value="UniProtKB-KW"/>
</dbReference>
<keyword evidence="5" id="KW-0547">Nucleotide-binding</keyword>
<dbReference type="GeneID" id="8771064"/>
<keyword evidence="5" id="KW-0479">Metal-binding</keyword>
<feature type="domain" description="NAD-dependent epimerase/dehydratase" evidence="2">
    <location>
        <begin position="6"/>
        <end position="239"/>
    </location>
</feature>
<sequence length="311" mass="34808">MKDKNVVVTGGLGFIGSHIVDALIDDNKVTIIDNLSSGKMENLNNPNHENLTIIKEDLMDADLEKILKDKDYVFHLAALASVPGSVAEPLRYNQNNIDASLKLFIACKNNNIKKVIFSSSSAVYGENPNMPLKESENFLPCSPYAAQKASCELYLKSFHESYGLDYVALRYFNVFGPRQDENSPYAAVIPKFISAILNGESPVIYGDGEQSRDFIYVKEIAKANILSAESDYNGVINVALGKSMTINRLFEIISDVLESDIDVKYLDERPGDIKHSLADISNLDKISFKPDEDKFEEQLRETVKWFISQME</sequence>
<feature type="binding site" evidence="5">
    <location>
        <position position="33"/>
    </location>
    <ligand>
        <name>NAD(+)</name>
        <dbReference type="ChEBI" id="CHEBI:57540"/>
    </ligand>
</feature>
<evidence type="ECO:0000313" key="4">
    <source>
        <dbReference type="Proteomes" id="UP000008680"/>
    </source>
</evidence>
<reference evidence="5" key="2">
    <citation type="journal article" date="2018" name="Proteins">
        <title>Structural determination of archaeal UDP-N-acetylglucosamine 4-epimerase from Methanobrevibacter ruminantium M1 in complex with the bacterial cell wall intermediate UDP-N-acetylmuramic acid.</title>
        <authorList>
            <person name="Carbone V."/>
            <person name="Schofield L.R."/>
            <person name="Sang C."/>
            <person name="Sutherland-Smith A.J."/>
            <person name="Ronimus R.S."/>
        </authorList>
    </citation>
    <scope>X-RAY CRYSTALLOGRAPHY (1.66 ANGSTROMS) IN COMPLEX WITH NAD(+) AND ZN(2+)</scope>
</reference>
<dbReference type="RefSeq" id="WP_012956212.1">
    <property type="nucleotide sequence ID" value="NC_013790.1"/>
</dbReference>
<feature type="binding site" evidence="5">
    <location>
        <position position="275"/>
    </location>
    <ligand>
        <name>Zn(2+)</name>
        <dbReference type="ChEBI" id="CHEBI:29105"/>
    </ligand>
</feature>
<dbReference type="EMBL" id="CP001719">
    <property type="protein sequence ID" value="ADC47263.1"/>
    <property type="molecule type" value="Genomic_DNA"/>
</dbReference>
<feature type="binding site" evidence="5">
    <location>
        <position position="95"/>
    </location>
    <ligand>
        <name>NAD(+)</name>
        <dbReference type="ChEBI" id="CHEBI:57540"/>
    </ligand>
</feature>
<dbReference type="PDBsum" id="6DNT"/>
<gene>
    <name evidence="3" type="ordered locus">mru_1413</name>
</gene>
<dbReference type="eggNOG" id="arCOG01369">
    <property type="taxonomic scope" value="Archaea"/>
</dbReference>
<name>D3E402_METRM</name>
<dbReference type="SUPFAM" id="SSF51735">
    <property type="entry name" value="NAD(P)-binding Rossmann-fold domains"/>
    <property type="match status" value="1"/>
</dbReference>
<evidence type="ECO:0007829" key="5">
    <source>
        <dbReference type="PDB" id="6DNT"/>
    </source>
</evidence>
<feature type="binding site" evidence="5">
    <location>
        <position position="148"/>
    </location>
    <ligand>
        <name>NAD(+)</name>
        <dbReference type="ChEBI" id="CHEBI:57540"/>
    </ligand>
</feature>
<dbReference type="OrthoDB" id="4907at2157"/>
<dbReference type="AlphaFoldDB" id="D3E402"/>
<accession>D3E402</accession>
<evidence type="ECO:0000256" key="1">
    <source>
        <dbReference type="ARBA" id="ARBA00007637"/>
    </source>
</evidence>
<feature type="binding site" evidence="5">
    <location>
        <position position="14"/>
    </location>
    <ligand>
        <name>NAD(+)</name>
        <dbReference type="ChEBI" id="CHEBI:57540"/>
    </ligand>
</feature>
<keyword evidence="4" id="KW-1185">Reference proteome</keyword>
<dbReference type="CDD" id="cd05256">
    <property type="entry name" value="UDP_AE_SDR_e"/>
    <property type="match status" value="1"/>
</dbReference>
<feature type="binding site" evidence="5">
    <location>
        <position position="38"/>
    </location>
    <ligand>
        <name>NAD(+)</name>
        <dbReference type="ChEBI" id="CHEBI:57540"/>
    </ligand>
</feature>
<organism evidence="3 4">
    <name type="scientific">Methanobrevibacter ruminantium (strain ATCC 35063 / DSM 1093 / JCM 13430 / OCM 146 / M1)</name>
    <name type="common">Methanobacterium ruminantium</name>
    <dbReference type="NCBI Taxonomy" id="634498"/>
    <lineage>
        <taxon>Archaea</taxon>
        <taxon>Methanobacteriati</taxon>
        <taxon>Methanobacteriota</taxon>
        <taxon>Methanomada group</taxon>
        <taxon>Methanobacteria</taxon>
        <taxon>Methanobacteriales</taxon>
        <taxon>Methanobacteriaceae</taxon>
        <taxon>Methanobrevibacter</taxon>
    </lineage>
</organism>
<evidence type="ECO:0000259" key="2">
    <source>
        <dbReference type="Pfam" id="PF01370"/>
    </source>
</evidence>
<feature type="binding site" evidence="5">
    <location>
        <position position="15"/>
    </location>
    <ligand>
        <name>NAD(+)</name>
        <dbReference type="ChEBI" id="CHEBI:57540"/>
    </ligand>
</feature>
<feature type="binding site" evidence="5">
    <location>
        <position position="209"/>
    </location>
    <ligand>
        <name>Zn(2+)</name>
        <dbReference type="ChEBI" id="CHEBI:29105"/>
    </ligand>
</feature>
<dbReference type="Proteomes" id="UP000008680">
    <property type="component" value="Chromosome"/>
</dbReference>
<dbReference type="HOGENOM" id="CLU_007383_1_7_2"/>
<feature type="binding site" evidence="5">
    <location>
        <position position="57"/>
    </location>
    <ligand>
        <name>NAD(+)</name>
        <dbReference type="ChEBI" id="CHEBI:57540"/>
    </ligand>
</feature>
<dbReference type="Gene3D" id="3.90.25.10">
    <property type="entry name" value="UDP-galactose 4-epimerase, domain 1"/>
    <property type="match status" value="1"/>
</dbReference>
<dbReference type="KEGG" id="mru:mru_1413"/>